<dbReference type="EMBL" id="JSUQ01000023">
    <property type="protein sequence ID" value="KHQ50670.1"/>
    <property type="molecule type" value="Genomic_DNA"/>
</dbReference>
<evidence type="ECO:0000313" key="9">
    <source>
        <dbReference type="EMBL" id="KHQ50670.1"/>
    </source>
</evidence>
<feature type="transmembrane region" description="Helical" evidence="8">
    <location>
        <begin position="139"/>
        <end position="160"/>
    </location>
</feature>
<evidence type="ECO:0000256" key="5">
    <source>
        <dbReference type="ARBA" id="ARBA00022692"/>
    </source>
</evidence>
<dbReference type="Gene3D" id="1.10.3720.10">
    <property type="entry name" value="MetI-like"/>
    <property type="match status" value="1"/>
</dbReference>
<keyword evidence="6 8" id="KW-1133">Transmembrane helix</keyword>
<dbReference type="InterPro" id="IPR000515">
    <property type="entry name" value="MetI-like"/>
</dbReference>
<sequence>MNDRVELFRGNRIFLSCVYWAFVLYVFVPLILMVLMGFKDSKFIGFPIRSWTLEWYTGVFADAEVLSTFGYSVAIAVLSTLISVIVGTWIAVLLEGRKFTGRGVTFGLTVLPALVPGIISAIAFRIYARYLGIEPGMGAIVWAHAVHNVPFVVLVVMARLSTLPKSQIEAARDLGADPLIAFARITLPYLVPAILGASIFCLLLSFDDFVRSFFLGGYEPTLPVLIFAKLRSGMSPEINAIATVALILTAVIGVWAERFTRRMNKES</sequence>
<evidence type="ECO:0000256" key="3">
    <source>
        <dbReference type="ARBA" id="ARBA00022448"/>
    </source>
</evidence>
<dbReference type="Proteomes" id="UP000030960">
    <property type="component" value="Unassembled WGS sequence"/>
</dbReference>
<keyword evidence="4" id="KW-1003">Cell membrane</keyword>
<dbReference type="AlphaFoldDB" id="A0A0B3RH95"/>
<keyword evidence="5 8" id="KW-0812">Transmembrane</keyword>
<evidence type="ECO:0000256" key="4">
    <source>
        <dbReference type="ARBA" id="ARBA00022475"/>
    </source>
</evidence>
<gene>
    <name evidence="9" type="ORF">OA50_04739</name>
</gene>
<dbReference type="InterPro" id="IPR035906">
    <property type="entry name" value="MetI-like_sf"/>
</dbReference>
<feature type="transmembrane region" description="Helical" evidence="8">
    <location>
        <begin position="238"/>
        <end position="256"/>
    </location>
</feature>
<feature type="transmembrane region" description="Helical" evidence="8">
    <location>
        <begin position="181"/>
        <end position="206"/>
    </location>
</feature>
<feature type="transmembrane region" description="Helical" evidence="8">
    <location>
        <begin position="106"/>
        <end position="127"/>
    </location>
</feature>
<dbReference type="InterPro" id="IPR051789">
    <property type="entry name" value="Bact_Polyamine_Transport"/>
</dbReference>
<dbReference type="PROSITE" id="PS50928">
    <property type="entry name" value="ABC_TM1"/>
    <property type="match status" value="1"/>
</dbReference>
<evidence type="ECO:0000256" key="8">
    <source>
        <dbReference type="RuleBase" id="RU363032"/>
    </source>
</evidence>
<dbReference type="STRING" id="561184.SAMN05216376_11956"/>
<evidence type="ECO:0000256" key="2">
    <source>
        <dbReference type="ARBA" id="ARBA00007069"/>
    </source>
</evidence>
<evidence type="ECO:0000256" key="7">
    <source>
        <dbReference type="ARBA" id="ARBA00023136"/>
    </source>
</evidence>
<comment type="similarity">
    <text evidence="2">Belongs to the binding-protein-dependent transport system permease family. CysTW subfamily.</text>
</comment>
<dbReference type="PANTHER" id="PTHR43848">
    <property type="entry name" value="PUTRESCINE TRANSPORT SYSTEM PERMEASE PROTEIN POTI"/>
    <property type="match status" value="1"/>
</dbReference>
<dbReference type="GO" id="GO:0055085">
    <property type="term" value="P:transmembrane transport"/>
    <property type="evidence" value="ECO:0007669"/>
    <property type="project" value="InterPro"/>
</dbReference>
<keyword evidence="10" id="KW-1185">Reference proteome</keyword>
<comment type="caution">
    <text evidence="9">The sequence shown here is derived from an EMBL/GenBank/DDBJ whole genome shotgun (WGS) entry which is preliminary data.</text>
</comment>
<dbReference type="CDD" id="cd06261">
    <property type="entry name" value="TM_PBP2"/>
    <property type="match status" value="1"/>
</dbReference>
<dbReference type="GO" id="GO:0005886">
    <property type="term" value="C:plasma membrane"/>
    <property type="evidence" value="ECO:0007669"/>
    <property type="project" value="UniProtKB-SubCell"/>
</dbReference>
<evidence type="ECO:0000256" key="1">
    <source>
        <dbReference type="ARBA" id="ARBA00004651"/>
    </source>
</evidence>
<keyword evidence="3 8" id="KW-0813">Transport</keyword>
<keyword evidence="7 8" id="KW-0472">Membrane</keyword>
<accession>A0A0B3RH95</accession>
<protein>
    <submittedName>
        <fullName evidence="9">Putative Spermidine-ABC transporter, permease component</fullName>
    </submittedName>
</protein>
<evidence type="ECO:0000256" key="6">
    <source>
        <dbReference type="ARBA" id="ARBA00022989"/>
    </source>
</evidence>
<dbReference type="SUPFAM" id="SSF161098">
    <property type="entry name" value="MetI-like"/>
    <property type="match status" value="1"/>
</dbReference>
<feature type="transmembrane region" description="Helical" evidence="8">
    <location>
        <begin position="69"/>
        <end position="94"/>
    </location>
</feature>
<comment type="subcellular location">
    <subcellularLocation>
        <location evidence="1 8">Cell membrane</location>
        <topology evidence="1 8">Multi-pass membrane protein</topology>
    </subcellularLocation>
</comment>
<dbReference type="PATRIC" id="fig|1515334.3.peg.4768"/>
<feature type="transmembrane region" description="Helical" evidence="8">
    <location>
        <begin position="12"/>
        <end position="38"/>
    </location>
</feature>
<evidence type="ECO:0000313" key="10">
    <source>
        <dbReference type="Proteomes" id="UP000030960"/>
    </source>
</evidence>
<reference evidence="9 10" key="1">
    <citation type="submission" date="2014-10" db="EMBL/GenBank/DDBJ databases">
        <title>Genome sequence of Ponticoccus sp. strain UMTAT08 isolated from clonal culture of toxic dinoflagellate Alexandrium tamiyavanichii.</title>
        <authorList>
            <person name="Gan H.Y."/>
            <person name="Muhd D.-D."/>
            <person name="Mohd Noor M.E."/>
            <person name="Yeong Y.S."/>
            <person name="Usup G."/>
        </authorList>
    </citation>
    <scope>NUCLEOTIDE SEQUENCE [LARGE SCALE GENOMIC DNA]</scope>
    <source>
        <strain evidence="9 10">UMTAT08</strain>
    </source>
</reference>
<dbReference type="Pfam" id="PF00528">
    <property type="entry name" value="BPD_transp_1"/>
    <property type="match status" value="1"/>
</dbReference>
<proteinExistence type="inferred from homology"/>
<organism evidence="9 10">
    <name type="scientific">Mameliella alba</name>
    <dbReference type="NCBI Taxonomy" id="561184"/>
    <lineage>
        <taxon>Bacteria</taxon>
        <taxon>Pseudomonadati</taxon>
        <taxon>Pseudomonadota</taxon>
        <taxon>Alphaproteobacteria</taxon>
        <taxon>Rhodobacterales</taxon>
        <taxon>Roseobacteraceae</taxon>
        <taxon>Mameliella</taxon>
    </lineage>
</organism>
<name>A0A0B3RH95_9RHOB</name>
<dbReference type="PANTHER" id="PTHR43848:SF2">
    <property type="entry name" value="PUTRESCINE TRANSPORT SYSTEM PERMEASE PROTEIN POTI"/>
    <property type="match status" value="1"/>
</dbReference>